<evidence type="ECO:0008006" key="4">
    <source>
        <dbReference type="Google" id="ProtNLM"/>
    </source>
</evidence>
<gene>
    <name evidence="2" type="ORF">Q9L58_004639</name>
</gene>
<feature type="compositionally biased region" description="Low complexity" evidence="1">
    <location>
        <begin position="84"/>
        <end position="93"/>
    </location>
</feature>
<sequence length="300" mass="32680">THPISALSESALSKYTREMRSTPERGYLASPDNDFQSDHWDDVAQDDCQAGRQDRYQLSTADIMHEDYGRCGHPSSTAAEIALTETSSTSTATPKPTDNQDDHWPSSQSDAGRSDRSSSMEDVIPPSIWRVGRPAALHPTKSDTVASSISAAPKLRCYTSMSHVGPSTNVMSPSFWGVVKHPFLQAANPPVPTPAPSRNTRRRSAIVRRVHGITTARQDPGWRAAMAITGKGISVTMGLYIDGEITVNGQHAATGLRDPPCRRCRETGRECRVVDTTKDKNLVSGICGFCTRQRRKCATG</sequence>
<keyword evidence="3" id="KW-1185">Reference proteome</keyword>
<protein>
    <recommendedName>
        <fullName evidence="4">Zn(2)-C6 fungal-type domain-containing protein</fullName>
    </recommendedName>
</protein>
<feature type="region of interest" description="Disordered" evidence="1">
    <location>
        <begin position="17"/>
        <end position="48"/>
    </location>
</feature>
<organism evidence="2 3">
    <name type="scientific">Discina gigas</name>
    <dbReference type="NCBI Taxonomy" id="1032678"/>
    <lineage>
        <taxon>Eukaryota</taxon>
        <taxon>Fungi</taxon>
        <taxon>Dikarya</taxon>
        <taxon>Ascomycota</taxon>
        <taxon>Pezizomycotina</taxon>
        <taxon>Pezizomycetes</taxon>
        <taxon>Pezizales</taxon>
        <taxon>Discinaceae</taxon>
        <taxon>Discina</taxon>
    </lineage>
</organism>
<comment type="caution">
    <text evidence="2">The sequence shown here is derived from an EMBL/GenBank/DDBJ whole genome shotgun (WGS) entry which is preliminary data.</text>
</comment>
<feature type="non-terminal residue" evidence="2">
    <location>
        <position position="1"/>
    </location>
</feature>
<accession>A0ABR3GKE6</accession>
<evidence type="ECO:0000313" key="2">
    <source>
        <dbReference type="EMBL" id="KAL0636389.1"/>
    </source>
</evidence>
<evidence type="ECO:0000256" key="1">
    <source>
        <dbReference type="SAM" id="MobiDB-lite"/>
    </source>
</evidence>
<proteinExistence type="predicted"/>
<feature type="region of interest" description="Disordered" evidence="1">
    <location>
        <begin position="84"/>
        <end position="121"/>
    </location>
</feature>
<name>A0ABR3GKE6_9PEZI</name>
<dbReference type="EMBL" id="JBBBZM010000051">
    <property type="protein sequence ID" value="KAL0636389.1"/>
    <property type="molecule type" value="Genomic_DNA"/>
</dbReference>
<reference evidence="2 3" key="1">
    <citation type="submission" date="2024-02" db="EMBL/GenBank/DDBJ databases">
        <title>Discinaceae phylogenomics.</title>
        <authorList>
            <person name="Dirks A.C."/>
            <person name="James T.Y."/>
        </authorList>
    </citation>
    <scope>NUCLEOTIDE SEQUENCE [LARGE SCALE GENOMIC DNA]</scope>
    <source>
        <strain evidence="2 3">ACD0624</strain>
    </source>
</reference>
<evidence type="ECO:0000313" key="3">
    <source>
        <dbReference type="Proteomes" id="UP001447188"/>
    </source>
</evidence>
<dbReference type="Proteomes" id="UP001447188">
    <property type="component" value="Unassembled WGS sequence"/>
</dbReference>